<dbReference type="InterPro" id="IPR044076">
    <property type="entry name" value="Ribosomal_P2"/>
</dbReference>
<feature type="compositionally biased region" description="Acidic residues" evidence="7">
    <location>
        <begin position="93"/>
        <end position="102"/>
    </location>
</feature>
<dbReference type="HAMAP" id="MF_01478">
    <property type="entry name" value="Ribosomal_L12_arch"/>
    <property type="match status" value="1"/>
</dbReference>
<dbReference type="CDD" id="cd05833">
    <property type="entry name" value="Ribosomal_P2"/>
    <property type="match status" value="1"/>
</dbReference>
<feature type="compositionally biased region" description="Basic and acidic residues" evidence="7">
    <location>
        <begin position="83"/>
        <end position="92"/>
    </location>
</feature>
<dbReference type="Proteomes" id="UP000494165">
    <property type="component" value="Unassembled WGS sequence"/>
</dbReference>
<dbReference type="GO" id="GO:0022625">
    <property type="term" value="C:cytosolic large ribosomal subunit"/>
    <property type="evidence" value="ECO:0007669"/>
    <property type="project" value="InterPro"/>
</dbReference>
<dbReference type="PANTHER" id="PTHR21141:SF5">
    <property type="entry name" value="LARGE RIBOSOMAL SUBUNIT PROTEIN P2"/>
    <property type="match status" value="1"/>
</dbReference>
<evidence type="ECO:0000256" key="5">
    <source>
        <dbReference type="ARBA" id="ARBA00035301"/>
    </source>
</evidence>
<evidence type="ECO:0000256" key="6">
    <source>
        <dbReference type="ARBA" id="ARBA00035443"/>
    </source>
</evidence>
<keyword evidence="3" id="KW-0689">Ribosomal protein</keyword>
<dbReference type="InterPro" id="IPR038716">
    <property type="entry name" value="P1/P2_N_sf"/>
</dbReference>
<keyword evidence="4" id="KW-0687">Ribonucleoprotein</keyword>
<evidence type="ECO:0000313" key="8">
    <source>
        <dbReference type="EMBL" id="CAB3371257.1"/>
    </source>
</evidence>
<organism evidence="8 9">
    <name type="scientific">Cloeon dipterum</name>
    <dbReference type="NCBI Taxonomy" id="197152"/>
    <lineage>
        <taxon>Eukaryota</taxon>
        <taxon>Metazoa</taxon>
        <taxon>Ecdysozoa</taxon>
        <taxon>Arthropoda</taxon>
        <taxon>Hexapoda</taxon>
        <taxon>Insecta</taxon>
        <taxon>Pterygota</taxon>
        <taxon>Palaeoptera</taxon>
        <taxon>Ephemeroptera</taxon>
        <taxon>Pisciforma</taxon>
        <taxon>Baetidae</taxon>
        <taxon>Cloeon</taxon>
    </lineage>
</organism>
<gene>
    <name evidence="8" type="ORF">CLODIP_2_CD02342</name>
</gene>
<dbReference type="Gene3D" id="1.10.10.1410">
    <property type="match status" value="1"/>
</dbReference>
<dbReference type="GO" id="GO:0002182">
    <property type="term" value="P:cytoplasmic translational elongation"/>
    <property type="evidence" value="ECO:0007669"/>
    <property type="project" value="InterPro"/>
</dbReference>
<evidence type="ECO:0000256" key="3">
    <source>
        <dbReference type="ARBA" id="ARBA00022980"/>
    </source>
</evidence>
<dbReference type="InterPro" id="IPR027534">
    <property type="entry name" value="Ribosomal_P1/P2"/>
</dbReference>
<evidence type="ECO:0000256" key="7">
    <source>
        <dbReference type="SAM" id="MobiDB-lite"/>
    </source>
</evidence>
<comment type="similarity">
    <text evidence="2">Belongs to the eukaryotic ribosomal protein P1/P2 family.</text>
</comment>
<evidence type="ECO:0000256" key="2">
    <source>
        <dbReference type="ARBA" id="ARBA00005436"/>
    </source>
</evidence>
<accession>A0A8S1CTR4</accession>
<dbReference type="FunFam" id="1.10.10.1410:FF:000002">
    <property type="entry name" value="60S acidic ribosomal protein P2"/>
    <property type="match status" value="1"/>
</dbReference>
<evidence type="ECO:0000256" key="4">
    <source>
        <dbReference type="ARBA" id="ARBA00023274"/>
    </source>
</evidence>
<name>A0A8S1CTR4_9INSE</name>
<sequence length="109" mass="11804">MRYVAAYLLASIGGKRNPSVADIEKILGSVGIAVDMERLNNVISELEGKNLDELIAQGQSKLVSMTAGKDTAVTVETGSVASEEKKEVVKKEEDEDESDDEFPSIIIFE</sequence>
<dbReference type="PANTHER" id="PTHR21141">
    <property type="entry name" value="60S ACIDIC RIBOSOMAL PROTEIN FAMILY MEMBER"/>
    <property type="match status" value="1"/>
</dbReference>
<evidence type="ECO:0000313" key="9">
    <source>
        <dbReference type="Proteomes" id="UP000494165"/>
    </source>
</evidence>
<evidence type="ECO:0000256" key="1">
    <source>
        <dbReference type="ARBA" id="ARBA00003362"/>
    </source>
</evidence>
<dbReference type="GO" id="GO:0003735">
    <property type="term" value="F:structural constituent of ribosome"/>
    <property type="evidence" value="ECO:0007669"/>
    <property type="project" value="InterPro"/>
</dbReference>
<feature type="region of interest" description="Disordered" evidence="7">
    <location>
        <begin position="83"/>
        <end position="109"/>
    </location>
</feature>
<proteinExistence type="inferred from homology"/>
<dbReference type="EMBL" id="CADEPI010000059">
    <property type="protein sequence ID" value="CAB3371257.1"/>
    <property type="molecule type" value="Genomic_DNA"/>
</dbReference>
<comment type="caution">
    <text evidence="8">The sequence shown here is derived from an EMBL/GenBank/DDBJ whole genome shotgun (WGS) entry which is preliminary data.</text>
</comment>
<dbReference type="Pfam" id="PF00428">
    <property type="entry name" value="Ribosomal_60s"/>
    <property type="match status" value="1"/>
</dbReference>
<comment type="function">
    <text evidence="1">Plays an important role in the elongation step of protein synthesis.</text>
</comment>
<dbReference type="AlphaFoldDB" id="A0A8S1CTR4"/>
<keyword evidence="9" id="KW-1185">Reference proteome</keyword>
<dbReference type="OrthoDB" id="1227494at2759"/>
<protein>
    <recommendedName>
        <fullName evidence="5">Large ribosomal subunit protein P2</fullName>
    </recommendedName>
    <alternativeName>
        <fullName evidence="6">60S acidic ribosomal protein P2</fullName>
    </alternativeName>
</protein>
<reference evidence="8 9" key="1">
    <citation type="submission" date="2020-04" db="EMBL/GenBank/DDBJ databases">
        <authorList>
            <person name="Alioto T."/>
            <person name="Alioto T."/>
            <person name="Gomez Garrido J."/>
        </authorList>
    </citation>
    <scope>NUCLEOTIDE SEQUENCE [LARGE SCALE GENOMIC DNA]</scope>
</reference>